<evidence type="ECO:0000313" key="3">
    <source>
        <dbReference type="Proteomes" id="UP000241085"/>
    </source>
</evidence>
<dbReference type="AlphaFoldDB" id="A0A2T4UXR3"/>
<reference evidence="2 3" key="1">
    <citation type="submission" date="2018-03" db="EMBL/GenBank/DDBJ databases">
        <title>Bacteriophage NCPPB3778 and a type I-E CRISPR drive the evolution of the US Biological Select Agent, Rathayibacter toxicus.</title>
        <authorList>
            <person name="Davis E.W.II."/>
            <person name="Tabima J.F."/>
            <person name="Weisberg A.J."/>
            <person name="Dantas Lopes L."/>
            <person name="Wiseman M.S."/>
            <person name="Wiseman M.S."/>
            <person name="Pupko T."/>
            <person name="Belcher M.S."/>
            <person name="Sechler A.J."/>
            <person name="Tancos M.A."/>
            <person name="Schroeder B.K."/>
            <person name="Murray T.D."/>
            <person name="Luster D.G."/>
            <person name="Schneider W.L."/>
            <person name="Rogers E."/>
            <person name="Andreote F.D."/>
            <person name="Grunwald N.J."/>
            <person name="Putnam M.L."/>
            <person name="Chang J.H."/>
        </authorList>
    </citation>
    <scope>NUCLEOTIDE SEQUENCE [LARGE SCALE GENOMIC DNA]</scope>
    <source>
        <strain evidence="2 3">DSM 15933</strain>
    </source>
</reference>
<accession>A0A2T4UXR3</accession>
<feature type="transmembrane region" description="Helical" evidence="1">
    <location>
        <begin position="33"/>
        <end position="53"/>
    </location>
</feature>
<gene>
    <name evidence="2" type="ORF">C1I63_16655</name>
</gene>
<proteinExistence type="predicted"/>
<evidence type="ECO:0000256" key="1">
    <source>
        <dbReference type="SAM" id="Phobius"/>
    </source>
</evidence>
<keyword evidence="3" id="KW-1185">Reference proteome</keyword>
<name>A0A2T4UXR3_9MICO</name>
<sequence length="69" mass="7822">MRKFILNSSVISALVGGWSILQTTRKGPRDWRLVLQWVSWAIAVAVAFGSVSYDSKELAKEEKGKKRDR</sequence>
<dbReference type="EMBL" id="PZPL01000001">
    <property type="protein sequence ID" value="PTL74300.1"/>
    <property type="molecule type" value="Genomic_DNA"/>
</dbReference>
<keyword evidence="1" id="KW-0472">Membrane</keyword>
<keyword evidence="1" id="KW-1133">Transmembrane helix</keyword>
<organism evidence="2 3">
    <name type="scientific">Rathayibacter caricis DSM 15933</name>
    <dbReference type="NCBI Taxonomy" id="1328867"/>
    <lineage>
        <taxon>Bacteria</taxon>
        <taxon>Bacillati</taxon>
        <taxon>Actinomycetota</taxon>
        <taxon>Actinomycetes</taxon>
        <taxon>Micrococcales</taxon>
        <taxon>Microbacteriaceae</taxon>
        <taxon>Rathayibacter</taxon>
    </lineage>
</organism>
<keyword evidence="1" id="KW-0812">Transmembrane</keyword>
<dbReference type="Proteomes" id="UP000241085">
    <property type="component" value="Unassembled WGS sequence"/>
</dbReference>
<dbReference type="RefSeq" id="WP_055793576.1">
    <property type="nucleotide sequence ID" value="NZ_PZPL01000001.1"/>
</dbReference>
<comment type="caution">
    <text evidence="2">The sequence shown here is derived from an EMBL/GenBank/DDBJ whole genome shotgun (WGS) entry which is preliminary data.</text>
</comment>
<evidence type="ECO:0000313" key="2">
    <source>
        <dbReference type="EMBL" id="PTL74300.1"/>
    </source>
</evidence>
<protein>
    <submittedName>
        <fullName evidence="2">Uncharacterized protein</fullName>
    </submittedName>
</protein>